<dbReference type="Gene3D" id="3.30.420.60">
    <property type="entry name" value="eRF1 domain 2"/>
    <property type="match status" value="1"/>
</dbReference>
<dbReference type="GO" id="GO:0032790">
    <property type="term" value="P:ribosome disassembly"/>
    <property type="evidence" value="ECO:0007669"/>
    <property type="project" value="TreeGrafter"/>
</dbReference>
<dbReference type="PANTHER" id="PTHR10853:SF0">
    <property type="entry name" value="PROTEIN PELOTA HOMOLOG"/>
    <property type="match status" value="1"/>
</dbReference>
<dbReference type="GO" id="GO:0070481">
    <property type="term" value="P:nuclear-transcribed mRNA catabolic process, non-stop decay"/>
    <property type="evidence" value="ECO:0007669"/>
    <property type="project" value="InterPro"/>
</dbReference>
<dbReference type="InterPro" id="IPR005140">
    <property type="entry name" value="eRF1_Pelota-like_N"/>
</dbReference>
<evidence type="ECO:0000256" key="2">
    <source>
        <dbReference type="ARBA" id="ARBA00004496"/>
    </source>
</evidence>
<dbReference type="Proteomes" id="UP001347796">
    <property type="component" value="Unassembled WGS sequence"/>
</dbReference>
<dbReference type="Pfam" id="PF26356">
    <property type="entry name" value="Pelota_N"/>
    <property type="match status" value="1"/>
</dbReference>
<dbReference type="InterPro" id="IPR058547">
    <property type="entry name" value="Pelota_N"/>
</dbReference>
<dbReference type="InterPro" id="IPR042226">
    <property type="entry name" value="eFR1_2_sf"/>
</dbReference>
<dbReference type="Gene3D" id="3.30.1330.30">
    <property type="match status" value="1"/>
</dbReference>
<dbReference type="PANTHER" id="PTHR10853">
    <property type="entry name" value="PELOTA"/>
    <property type="match status" value="1"/>
</dbReference>
<dbReference type="GO" id="GO:0005737">
    <property type="term" value="C:cytoplasm"/>
    <property type="evidence" value="ECO:0007669"/>
    <property type="project" value="UniProtKB-SubCell"/>
</dbReference>
<dbReference type="GO" id="GO:0046872">
    <property type="term" value="F:metal ion binding"/>
    <property type="evidence" value="ECO:0007669"/>
    <property type="project" value="UniProtKB-KW"/>
</dbReference>
<dbReference type="GO" id="GO:0070651">
    <property type="term" value="P:nonfunctional rRNA decay"/>
    <property type="evidence" value="ECO:0007669"/>
    <property type="project" value="TreeGrafter"/>
</dbReference>
<dbReference type="InterPro" id="IPR038069">
    <property type="entry name" value="Pelota/DOM34_N"/>
</dbReference>
<dbReference type="Pfam" id="PF03464">
    <property type="entry name" value="eRF1_2"/>
    <property type="match status" value="1"/>
</dbReference>
<dbReference type="InterPro" id="IPR029064">
    <property type="entry name" value="Ribosomal_eL30-like_sf"/>
</dbReference>
<accession>A0AAN8K7B5</accession>
<dbReference type="AlphaFoldDB" id="A0AAN8K7B5"/>
<comment type="caution">
    <text evidence="8">The sequence shown here is derived from an EMBL/GenBank/DDBJ whole genome shotgun (WGS) entry which is preliminary data.</text>
</comment>
<evidence type="ECO:0000256" key="6">
    <source>
        <dbReference type="RuleBase" id="RU362019"/>
    </source>
</evidence>
<dbReference type="SUPFAM" id="SSF159065">
    <property type="entry name" value="Dom34/Pelota N-terminal domain-like"/>
    <property type="match status" value="1"/>
</dbReference>
<organism evidence="8 9">
    <name type="scientific">Patella caerulea</name>
    <name type="common">Rayed Mediterranean limpet</name>
    <dbReference type="NCBI Taxonomy" id="87958"/>
    <lineage>
        <taxon>Eukaryota</taxon>
        <taxon>Metazoa</taxon>
        <taxon>Spiralia</taxon>
        <taxon>Lophotrochozoa</taxon>
        <taxon>Mollusca</taxon>
        <taxon>Gastropoda</taxon>
        <taxon>Patellogastropoda</taxon>
        <taxon>Patelloidea</taxon>
        <taxon>Patellidae</taxon>
        <taxon>Patella</taxon>
    </lineage>
</organism>
<dbReference type="GO" id="GO:0070966">
    <property type="term" value="P:nuclear-transcribed mRNA catabolic process, no-go decay"/>
    <property type="evidence" value="ECO:0007669"/>
    <property type="project" value="InterPro"/>
</dbReference>
<dbReference type="SMART" id="SM01194">
    <property type="entry name" value="eRF1_1"/>
    <property type="match status" value="1"/>
</dbReference>
<reference evidence="8 9" key="1">
    <citation type="submission" date="2024-01" db="EMBL/GenBank/DDBJ databases">
        <title>The genome of the rayed Mediterranean limpet Patella caerulea (Linnaeus, 1758).</title>
        <authorList>
            <person name="Anh-Thu Weber A."/>
            <person name="Halstead-Nussloch G."/>
        </authorList>
    </citation>
    <scope>NUCLEOTIDE SEQUENCE [LARGE SCALE GENOMIC DNA]</scope>
    <source>
        <strain evidence="8">AATW-2023a</strain>
        <tissue evidence="8">Whole specimen</tissue>
    </source>
</reference>
<dbReference type="FunFam" id="2.30.30.870:FF:000001">
    <property type="entry name" value="Protein pelota homolog"/>
    <property type="match status" value="1"/>
</dbReference>
<evidence type="ECO:0000313" key="8">
    <source>
        <dbReference type="EMBL" id="KAK6191506.1"/>
    </source>
</evidence>
<comment type="function">
    <text evidence="6">Component of the Pelota-HBS1L complex, a complex that recognizes stalled ribosomes and triggers the No-Go Decay (NGD) pathway. In the Pelota-HBS1L complex, pelo recognizes ribosomes stalled at the 3' end of an mRNA and engages stalled ribosomes by destabilizing mRNA in the mRNA channel.</text>
</comment>
<dbReference type="FunFam" id="3.30.1330.30:FF:000008">
    <property type="entry name" value="Protein pelota homolog"/>
    <property type="match status" value="1"/>
</dbReference>
<dbReference type="InterPro" id="IPR004405">
    <property type="entry name" value="TF_pelota"/>
</dbReference>
<dbReference type="InterPro" id="IPR005142">
    <property type="entry name" value="eRF1_3"/>
</dbReference>
<comment type="subcellular location">
    <subcellularLocation>
        <location evidence="2 6">Cytoplasm</location>
    </subcellularLocation>
</comment>
<evidence type="ECO:0000256" key="3">
    <source>
        <dbReference type="ARBA" id="ARBA00009504"/>
    </source>
</evidence>
<comment type="similarity">
    <text evidence="3 6">Belongs to the eukaryotic release factor 1 family. Pelota subfamily.</text>
</comment>
<name>A0AAN8K7B5_PATCE</name>
<gene>
    <name evidence="8" type="ORF">SNE40_003175</name>
</gene>
<dbReference type="NCBIfam" id="TIGR00111">
    <property type="entry name" value="pelota"/>
    <property type="match status" value="1"/>
</dbReference>
<proteinExistence type="inferred from homology"/>
<evidence type="ECO:0000259" key="7">
    <source>
        <dbReference type="SMART" id="SM01194"/>
    </source>
</evidence>
<evidence type="ECO:0000313" key="9">
    <source>
        <dbReference type="Proteomes" id="UP001347796"/>
    </source>
</evidence>
<protein>
    <recommendedName>
        <fullName evidence="6">Protein pelota homolog</fullName>
    </recommendedName>
</protein>
<dbReference type="Gene3D" id="2.30.30.870">
    <property type="entry name" value="Pelota, domain A"/>
    <property type="match status" value="1"/>
</dbReference>
<dbReference type="GO" id="GO:0071025">
    <property type="term" value="P:RNA surveillance"/>
    <property type="evidence" value="ECO:0007669"/>
    <property type="project" value="InterPro"/>
</dbReference>
<dbReference type="EMBL" id="JAZGQO010000002">
    <property type="protein sequence ID" value="KAK6191506.1"/>
    <property type="molecule type" value="Genomic_DNA"/>
</dbReference>
<evidence type="ECO:0000256" key="1">
    <source>
        <dbReference type="ARBA" id="ARBA00001968"/>
    </source>
</evidence>
<dbReference type="SUPFAM" id="SSF55315">
    <property type="entry name" value="L30e-like"/>
    <property type="match status" value="1"/>
</dbReference>
<keyword evidence="5 6" id="KW-0479">Metal-binding</keyword>
<feature type="domain" description="eRF1/Pelota-like N-terminal" evidence="7">
    <location>
        <begin position="1"/>
        <end position="130"/>
    </location>
</feature>
<comment type="cofactor">
    <cofactor evidence="1 6">
        <name>a divalent metal cation</name>
        <dbReference type="ChEBI" id="CHEBI:60240"/>
    </cofactor>
</comment>
<keyword evidence="4 6" id="KW-0963">Cytoplasm</keyword>
<keyword evidence="9" id="KW-1185">Reference proteome</keyword>
<dbReference type="Pfam" id="PF03465">
    <property type="entry name" value="eRF1_3"/>
    <property type="match status" value="1"/>
</dbReference>
<evidence type="ECO:0000256" key="4">
    <source>
        <dbReference type="ARBA" id="ARBA00022490"/>
    </source>
</evidence>
<dbReference type="FunFam" id="3.30.420.60:FF:000002">
    <property type="entry name" value="Protein pelota homolog"/>
    <property type="match status" value="1"/>
</dbReference>
<sequence>MKLVRRDIDRNGAGSVVLVPEEPEDMWHAYNMVQAGDYLESTTIRKVTLESSTGSVSANKVRTTLNIEVETVDFDSQACVLRVKGRNASENQYVKMGAYHTLDLELNRKFTLGKNLWDSVVLERLDYACDPTQHADLAAVIMQEGLAHVCLVTSCMTLVRAKLETHIPRKRRGSCEQHTKGLHRFYDQILQAILRHVNFDVVKCVLIASPGFVKDQFAEYLFAQAIKQDYKILTENKSKFILVHSSSGFKHSLKEILADPVVTSKLADTKAAGEVRALDDFYQMLQNDPDRAFYGFKQIEKAANLNAIEVLLVSDELFRSNDVQKRQRYVRLVDSVKENGGEVKIFSSLHVSGEQLGQLTGVAAILRFPMSDDTSDED</sequence>
<dbReference type="SUPFAM" id="SSF53137">
    <property type="entry name" value="Translational machinery components"/>
    <property type="match status" value="1"/>
</dbReference>
<evidence type="ECO:0000256" key="5">
    <source>
        <dbReference type="ARBA" id="ARBA00022723"/>
    </source>
</evidence>
<dbReference type="InterPro" id="IPR005141">
    <property type="entry name" value="eRF1_2"/>
</dbReference>